<dbReference type="Proteomes" id="UP000252519">
    <property type="component" value="Unassembled WGS sequence"/>
</dbReference>
<protein>
    <submittedName>
        <fullName evidence="2">Uncharacterized protein</fullName>
    </submittedName>
</protein>
<name>A0A368GI19_ANCCA</name>
<accession>A0A368GI19</accession>
<comment type="caution">
    <text evidence="2">The sequence shown here is derived from an EMBL/GenBank/DDBJ whole genome shotgun (WGS) entry which is preliminary data.</text>
</comment>
<organism evidence="2 3">
    <name type="scientific">Ancylostoma caninum</name>
    <name type="common">Dog hookworm</name>
    <dbReference type="NCBI Taxonomy" id="29170"/>
    <lineage>
        <taxon>Eukaryota</taxon>
        <taxon>Metazoa</taxon>
        <taxon>Ecdysozoa</taxon>
        <taxon>Nematoda</taxon>
        <taxon>Chromadorea</taxon>
        <taxon>Rhabditida</taxon>
        <taxon>Rhabditina</taxon>
        <taxon>Rhabditomorpha</taxon>
        <taxon>Strongyloidea</taxon>
        <taxon>Ancylostomatidae</taxon>
        <taxon>Ancylostomatinae</taxon>
        <taxon>Ancylostoma</taxon>
    </lineage>
</organism>
<sequence>LFDFSSVKKGGSGNLVRNIPKDKGEVKVQGIKERTSKSKTASSISTEKSLGPSLQEPLPKKPNAAPKVDSFERVQPRVENAKRYSEIANRHVEGDHNQYDTLYGILTDEFEEGAKSIKVH</sequence>
<dbReference type="OrthoDB" id="10494370at2759"/>
<feature type="compositionally biased region" description="Low complexity" evidence="1">
    <location>
        <begin position="38"/>
        <end position="49"/>
    </location>
</feature>
<proteinExistence type="predicted"/>
<reference evidence="2 3" key="1">
    <citation type="submission" date="2014-10" db="EMBL/GenBank/DDBJ databases">
        <title>Draft genome of the hookworm Ancylostoma caninum.</title>
        <authorList>
            <person name="Mitreva M."/>
        </authorList>
    </citation>
    <scope>NUCLEOTIDE SEQUENCE [LARGE SCALE GENOMIC DNA]</scope>
    <source>
        <strain evidence="2 3">Baltimore</strain>
    </source>
</reference>
<gene>
    <name evidence="2" type="ORF">ANCCAN_09961</name>
</gene>
<feature type="region of interest" description="Disordered" evidence="1">
    <location>
        <begin position="1"/>
        <end position="76"/>
    </location>
</feature>
<evidence type="ECO:0000313" key="2">
    <source>
        <dbReference type="EMBL" id="RCN44016.1"/>
    </source>
</evidence>
<evidence type="ECO:0000256" key="1">
    <source>
        <dbReference type="SAM" id="MobiDB-lite"/>
    </source>
</evidence>
<dbReference type="AlphaFoldDB" id="A0A368GI19"/>
<keyword evidence="3" id="KW-1185">Reference proteome</keyword>
<feature type="non-terminal residue" evidence="2">
    <location>
        <position position="1"/>
    </location>
</feature>
<evidence type="ECO:0000313" key="3">
    <source>
        <dbReference type="Proteomes" id="UP000252519"/>
    </source>
</evidence>
<dbReference type="EMBL" id="JOJR01000140">
    <property type="protein sequence ID" value="RCN44016.1"/>
    <property type="molecule type" value="Genomic_DNA"/>
</dbReference>
<feature type="compositionally biased region" description="Basic and acidic residues" evidence="1">
    <location>
        <begin position="19"/>
        <end position="36"/>
    </location>
</feature>